<sequence length="46" mass="5339">MGLVCDLTMGIVLWEVLYWEWVLSMGLVQCESCMLRSMVRSLLWTG</sequence>
<keyword evidence="1" id="KW-0496">Mitochondrion</keyword>
<comment type="caution">
    <text evidence="1">The sequence shown here is derived from an EMBL/GenBank/DDBJ whole genome shotgun (WGS) entry which is preliminary data.</text>
</comment>
<protein>
    <submittedName>
        <fullName evidence="1">Uncharacterized protein</fullName>
    </submittedName>
</protein>
<reference evidence="1" key="1">
    <citation type="journal article" date="2015" name="Genome Biol. Evol.">
        <title>Organellar Genomes of White Spruce (Picea glauca): Assembly and Annotation.</title>
        <authorList>
            <person name="Jackman S.D."/>
            <person name="Warren R.L."/>
            <person name="Gibb E.A."/>
            <person name="Vandervalk B.P."/>
            <person name="Mohamadi H."/>
            <person name="Chu J."/>
            <person name="Raymond A."/>
            <person name="Pleasance S."/>
            <person name="Coope R."/>
            <person name="Wildung M.R."/>
            <person name="Ritland C.E."/>
            <person name="Bousquet J."/>
            <person name="Jones S.J."/>
            <person name="Bohlmann J."/>
            <person name="Birol I."/>
        </authorList>
    </citation>
    <scope>NUCLEOTIDE SEQUENCE [LARGE SCALE GENOMIC DNA]</scope>
    <source>
        <tissue evidence="1">Flushing bud</tissue>
    </source>
</reference>
<proteinExistence type="predicted"/>
<evidence type="ECO:0000313" key="1">
    <source>
        <dbReference type="EMBL" id="KUM46651.1"/>
    </source>
</evidence>
<name>A0A101LWK3_PICGL</name>
<accession>A0A101LWK3</accession>
<organism evidence="1">
    <name type="scientific">Picea glauca</name>
    <name type="common">White spruce</name>
    <name type="synonym">Pinus glauca</name>
    <dbReference type="NCBI Taxonomy" id="3330"/>
    <lineage>
        <taxon>Eukaryota</taxon>
        <taxon>Viridiplantae</taxon>
        <taxon>Streptophyta</taxon>
        <taxon>Embryophyta</taxon>
        <taxon>Tracheophyta</taxon>
        <taxon>Spermatophyta</taxon>
        <taxon>Pinopsida</taxon>
        <taxon>Pinidae</taxon>
        <taxon>Conifers I</taxon>
        <taxon>Pinales</taxon>
        <taxon>Pinaceae</taxon>
        <taxon>Picea</taxon>
    </lineage>
</organism>
<dbReference type="EMBL" id="LKAM01000010">
    <property type="protein sequence ID" value="KUM46651.1"/>
    <property type="molecule type" value="Genomic_DNA"/>
</dbReference>
<geneLocation type="mitochondrion" evidence="1"/>
<dbReference type="AlphaFoldDB" id="A0A101LWK3"/>
<gene>
    <name evidence="1" type="ORF">ABT39_MTgene1331</name>
</gene>